<comment type="caution">
    <text evidence="1">The sequence shown here is derived from an EMBL/GenBank/DDBJ whole genome shotgun (WGS) entry which is preliminary data.</text>
</comment>
<dbReference type="Proteomes" id="UP000628079">
    <property type="component" value="Unassembled WGS sequence"/>
</dbReference>
<dbReference type="EMBL" id="BMEA01000001">
    <property type="protein sequence ID" value="GGB73500.1"/>
    <property type="molecule type" value="Genomic_DNA"/>
</dbReference>
<gene>
    <name evidence="1" type="ORF">GCM10011314_11280</name>
</gene>
<accession>A0A8H9FSA2</accession>
<name>A0A8H9FSA2_9MICO</name>
<reference evidence="1" key="2">
    <citation type="submission" date="2020-09" db="EMBL/GenBank/DDBJ databases">
        <authorList>
            <person name="Sun Q."/>
            <person name="Zhou Y."/>
        </authorList>
    </citation>
    <scope>NUCLEOTIDE SEQUENCE</scope>
    <source>
        <strain evidence="1">CGMCC 1.10749</strain>
    </source>
</reference>
<dbReference type="AlphaFoldDB" id="A0A8H9FSA2"/>
<evidence type="ECO:0000313" key="2">
    <source>
        <dbReference type="Proteomes" id="UP000628079"/>
    </source>
</evidence>
<organism evidence="1 2">
    <name type="scientific">Knoellia flava</name>
    <dbReference type="NCBI Taxonomy" id="913969"/>
    <lineage>
        <taxon>Bacteria</taxon>
        <taxon>Bacillati</taxon>
        <taxon>Actinomycetota</taxon>
        <taxon>Actinomycetes</taxon>
        <taxon>Micrococcales</taxon>
        <taxon>Intrasporangiaceae</taxon>
        <taxon>Knoellia</taxon>
    </lineage>
</organism>
<evidence type="ECO:0000313" key="1">
    <source>
        <dbReference type="EMBL" id="GGB73500.1"/>
    </source>
</evidence>
<reference evidence="1" key="1">
    <citation type="journal article" date="2014" name="Int. J. Syst. Evol. Microbiol.">
        <title>Complete genome sequence of Corynebacterium casei LMG S-19264T (=DSM 44701T), isolated from a smear-ripened cheese.</title>
        <authorList>
            <consortium name="US DOE Joint Genome Institute (JGI-PGF)"/>
            <person name="Walter F."/>
            <person name="Albersmeier A."/>
            <person name="Kalinowski J."/>
            <person name="Ruckert C."/>
        </authorList>
    </citation>
    <scope>NUCLEOTIDE SEQUENCE</scope>
    <source>
        <strain evidence="1">CGMCC 1.10749</strain>
    </source>
</reference>
<proteinExistence type="predicted"/>
<protein>
    <recommendedName>
        <fullName evidence="3">DUF559 domain-containing protein</fullName>
    </recommendedName>
</protein>
<evidence type="ECO:0008006" key="3">
    <source>
        <dbReference type="Google" id="ProtNLM"/>
    </source>
</evidence>
<sequence>MGMRPRPLPDELASGPFSTVRARELGLPAMRVYRSDLVHPTHGAHSLTEPVTLAERAVAYAAGMPSARAFSHVTAALLLGLPLPMRLEAEAPSAGLHVMAPTSDGWVERAGCVGHRGLESRRTTTVQGIAVVSAADTWCDLGELRRGTVDVDDLVVAGDAAVALIDARSGVRVRSGSVTSPGVRALHEALHSRVRPRGKVMLAEALRLVRPRVASPMETRSRLMFVRAGFPEPEVNGVVVDEAGEFVAEADLLWRSRRVVAEYQGAPHAEIRRRSGDEVRRRRLEALGHTVREIFSEDVHRTPRRVETLLFMARALDVDPATLLIA</sequence>